<accession>A0ABX7L5U8</accession>
<evidence type="ECO:0000313" key="2">
    <source>
        <dbReference type="Proteomes" id="UP000663452"/>
    </source>
</evidence>
<reference evidence="1 2" key="1">
    <citation type="submission" date="2021-02" db="EMBL/GenBank/DDBJ databases">
        <title>Paenibacillus tianjinensis sp. nov.</title>
        <authorList>
            <person name="Liu H."/>
        </authorList>
    </citation>
    <scope>NUCLEOTIDE SEQUENCE [LARGE SCALE GENOMIC DNA]</scope>
    <source>
        <strain evidence="1 2">TB2019</strain>
    </source>
</reference>
<evidence type="ECO:0000313" key="1">
    <source>
        <dbReference type="EMBL" id="QSF43252.1"/>
    </source>
</evidence>
<dbReference type="Proteomes" id="UP000663452">
    <property type="component" value="Chromosome"/>
</dbReference>
<dbReference type="RefSeq" id="WP_206100890.1">
    <property type="nucleotide sequence ID" value="NZ_CP070969.1"/>
</dbReference>
<organism evidence="1 2">
    <name type="scientific">Paenibacillus tianjinensis</name>
    <dbReference type="NCBI Taxonomy" id="2810347"/>
    <lineage>
        <taxon>Bacteria</taxon>
        <taxon>Bacillati</taxon>
        <taxon>Bacillota</taxon>
        <taxon>Bacilli</taxon>
        <taxon>Bacillales</taxon>
        <taxon>Paenibacillaceae</taxon>
        <taxon>Paenibacillus</taxon>
    </lineage>
</organism>
<dbReference type="EMBL" id="CP070969">
    <property type="protein sequence ID" value="QSF43252.1"/>
    <property type="molecule type" value="Genomic_DNA"/>
</dbReference>
<proteinExistence type="predicted"/>
<gene>
    <name evidence="1" type="ORF">JRJ22_18470</name>
</gene>
<protein>
    <submittedName>
        <fullName evidence="1">Uncharacterized protein</fullName>
    </submittedName>
</protein>
<sequence length="118" mass="13254">MDESNNIEAIPEESVDYSYALTESLTAVFPMETGLTIGNFLKSLYSRIANVDKSEEYLSRAGVSVLTDSVVKDVHRLIYELATNWPNLSEDTKTIVSEGLSSQSHLNKFIELMNNFKK</sequence>
<name>A0ABX7L5U8_9BACL</name>
<keyword evidence="2" id="KW-1185">Reference proteome</keyword>